<dbReference type="PRINTS" id="PR00069">
    <property type="entry name" value="ALDKETRDTASE"/>
</dbReference>
<keyword evidence="3" id="KW-0560">Oxidoreductase</keyword>
<feature type="domain" description="NADP-dependent oxidoreductase" evidence="4">
    <location>
        <begin position="37"/>
        <end position="280"/>
    </location>
</feature>
<dbReference type="InterPro" id="IPR036812">
    <property type="entry name" value="NAD(P)_OxRdtase_dom_sf"/>
</dbReference>
<dbReference type="PIRSF" id="PIRSF000097">
    <property type="entry name" value="AKR"/>
    <property type="match status" value="1"/>
</dbReference>
<protein>
    <recommendedName>
        <fullName evidence="4">NADP-dependent oxidoreductase domain-containing protein</fullName>
    </recommendedName>
</protein>
<dbReference type="PROSITE" id="PS00062">
    <property type="entry name" value="ALDOKETO_REDUCTASE_2"/>
    <property type="match status" value="1"/>
</dbReference>
<gene>
    <name evidence="5" type="ORF">GFSPODELE1_LOCUS2460</name>
</gene>
<evidence type="ECO:0000313" key="5">
    <source>
        <dbReference type="EMBL" id="CAL1699021.1"/>
    </source>
</evidence>
<dbReference type="Gene3D" id="3.20.20.100">
    <property type="entry name" value="NADP-dependent oxidoreductase domain"/>
    <property type="match status" value="1"/>
</dbReference>
<evidence type="ECO:0000259" key="4">
    <source>
        <dbReference type="Pfam" id="PF00248"/>
    </source>
</evidence>
<dbReference type="InterPro" id="IPR018170">
    <property type="entry name" value="Aldo/ket_reductase_CS"/>
</dbReference>
<dbReference type="InterPro" id="IPR023210">
    <property type="entry name" value="NADP_OxRdtase_dom"/>
</dbReference>
<dbReference type="EMBL" id="OZ037954">
    <property type="protein sequence ID" value="CAL1699021.1"/>
    <property type="molecule type" value="Genomic_DNA"/>
</dbReference>
<evidence type="ECO:0000313" key="6">
    <source>
        <dbReference type="Proteomes" id="UP001497453"/>
    </source>
</evidence>
<dbReference type="PANTHER" id="PTHR43827">
    <property type="entry name" value="2,5-DIKETO-D-GLUCONIC ACID REDUCTASE"/>
    <property type="match status" value="1"/>
</dbReference>
<dbReference type="InterPro" id="IPR020471">
    <property type="entry name" value="AKR"/>
</dbReference>
<evidence type="ECO:0000256" key="3">
    <source>
        <dbReference type="ARBA" id="ARBA00023002"/>
    </source>
</evidence>
<dbReference type="CDD" id="cd19071">
    <property type="entry name" value="AKR_AKR1-5-like"/>
    <property type="match status" value="1"/>
</dbReference>
<comment type="similarity">
    <text evidence="1">Belongs to the aldo/keto reductase family.</text>
</comment>
<dbReference type="PANTHER" id="PTHR43827:SF3">
    <property type="entry name" value="NADP-DEPENDENT OXIDOREDUCTASE DOMAIN-CONTAINING PROTEIN"/>
    <property type="match status" value="1"/>
</dbReference>
<name>A0ABP1CTM3_9APHY</name>
<dbReference type="SUPFAM" id="SSF51430">
    <property type="entry name" value="NAD(P)-linked oxidoreductase"/>
    <property type="match status" value="1"/>
</dbReference>
<dbReference type="Pfam" id="PF00248">
    <property type="entry name" value="Aldo_ket_red"/>
    <property type="match status" value="1"/>
</dbReference>
<reference evidence="6" key="1">
    <citation type="submission" date="2024-04" db="EMBL/GenBank/DDBJ databases">
        <authorList>
            <person name="Shaw F."/>
            <person name="Minotto A."/>
        </authorList>
    </citation>
    <scope>NUCLEOTIDE SEQUENCE [LARGE SCALE GENOMIC DNA]</scope>
</reference>
<accession>A0ABP1CTM3</accession>
<sequence>MSVPRFELNNGVEIPAIGLGCWAGMTKEERAAGWSWFLSAIQNGYRHFDTAYLYGTEASLTKAIKESGISRKELFITTKLPWGHMGRVQASIDESLKNLETDYVDLYLIHWPFAAKYEEGNPWPTTANGDLVADDSVTFNETWAEMEKVLASGKARAIGVSNFSIKNLKRLLTIAKVVPAVNQVELHPYLAQPELKAFADSKGILLTAYTPTGYATVRSDPTITGLAGKYAVTPAQIILAWHLSRGVAAVPKSTNKEHQRENLEPSMLSAEDIQKINALDRNERLCNKANERGVVYGWTYEQLGW</sequence>
<keyword evidence="6" id="KW-1185">Reference proteome</keyword>
<evidence type="ECO:0000256" key="2">
    <source>
        <dbReference type="ARBA" id="ARBA00022857"/>
    </source>
</evidence>
<organism evidence="5 6">
    <name type="scientific">Somion occarium</name>
    <dbReference type="NCBI Taxonomy" id="3059160"/>
    <lineage>
        <taxon>Eukaryota</taxon>
        <taxon>Fungi</taxon>
        <taxon>Dikarya</taxon>
        <taxon>Basidiomycota</taxon>
        <taxon>Agaricomycotina</taxon>
        <taxon>Agaricomycetes</taxon>
        <taxon>Polyporales</taxon>
        <taxon>Cerrenaceae</taxon>
        <taxon>Somion</taxon>
    </lineage>
</organism>
<keyword evidence="2" id="KW-0521">NADP</keyword>
<dbReference type="Proteomes" id="UP001497453">
    <property type="component" value="Chromosome 11"/>
</dbReference>
<evidence type="ECO:0000256" key="1">
    <source>
        <dbReference type="ARBA" id="ARBA00007905"/>
    </source>
</evidence>
<proteinExistence type="inferred from homology"/>